<dbReference type="PANTHER" id="PTHR21011:SF1">
    <property type="entry name" value="SMALL RIBOSOMAL SUBUNIT PROTEIN BS6M"/>
    <property type="match status" value="1"/>
</dbReference>
<dbReference type="CDD" id="cd00473">
    <property type="entry name" value="bS6"/>
    <property type="match status" value="1"/>
</dbReference>
<dbReference type="GO" id="GO:0005737">
    <property type="term" value="C:cytoplasm"/>
    <property type="evidence" value="ECO:0007669"/>
    <property type="project" value="UniProtKB-ARBA"/>
</dbReference>
<dbReference type="InterPro" id="IPR035980">
    <property type="entry name" value="Ribosomal_bS6_sf"/>
</dbReference>
<dbReference type="Pfam" id="PF01250">
    <property type="entry name" value="Ribosomal_S6"/>
    <property type="match status" value="1"/>
</dbReference>
<keyword evidence="6" id="KW-1185">Reference proteome</keyword>
<dbReference type="InterPro" id="IPR000529">
    <property type="entry name" value="Ribosomal_bS6"/>
</dbReference>
<name>A0A7X2T3M7_9FIRM</name>
<evidence type="ECO:0000256" key="4">
    <source>
        <dbReference type="HAMAP-Rule" id="MF_00360"/>
    </source>
</evidence>
<dbReference type="SUPFAM" id="SSF54995">
    <property type="entry name" value="Ribosomal protein S6"/>
    <property type="match status" value="1"/>
</dbReference>
<dbReference type="GO" id="GO:0006412">
    <property type="term" value="P:translation"/>
    <property type="evidence" value="ECO:0007669"/>
    <property type="project" value="UniProtKB-UniRule"/>
</dbReference>
<comment type="function">
    <text evidence="2 4">Binds together with bS18 to 16S ribosomal RNA.</text>
</comment>
<dbReference type="AlphaFoldDB" id="A0A7X2T3M7"/>
<comment type="similarity">
    <text evidence="1 4">Belongs to the bacterial ribosomal protein bS6 family.</text>
</comment>
<protein>
    <recommendedName>
        <fullName evidence="3 4">Small ribosomal subunit protein bS6</fullName>
    </recommendedName>
</protein>
<gene>
    <name evidence="4 5" type="primary">rpsF</name>
    <name evidence="5" type="ORF">FYJ50_03400</name>
</gene>
<evidence type="ECO:0000313" key="6">
    <source>
        <dbReference type="Proteomes" id="UP000470082"/>
    </source>
</evidence>
<dbReference type="GO" id="GO:0005840">
    <property type="term" value="C:ribosome"/>
    <property type="evidence" value="ECO:0007669"/>
    <property type="project" value="UniProtKB-KW"/>
</dbReference>
<keyword evidence="4" id="KW-0687">Ribonucleoprotein</keyword>
<dbReference type="Gene3D" id="3.30.70.60">
    <property type="match status" value="1"/>
</dbReference>
<dbReference type="GO" id="GO:1990904">
    <property type="term" value="C:ribonucleoprotein complex"/>
    <property type="evidence" value="ECO:0007669"/>
    <property type="project" value="UniProtKB-KW"/>
</dbReference>
<keyword evidence="4" id="KW-0699">rRNA-binding</keyword>
<comment type="caution">
    <text evidence="5">The sequence shown here is derived from an EMBL/GenBank/DDBJ whole genome shotgun (WGS) entry which is preliminary data.</text>
</comment>
<reference evidence="5 6" key="1">
    <citation type="submission" date="2019-08" db="EMBL/GenBank/DDBJ databases">
        <title>In-depth cultivation of the pig gut microbiome towards novel bacterial diversity and tailored functional studies.</title>
        <authorList>
            <person name="Wylensek D."/>
            <person name="Hitch T.C.A."/>
            <person name="Clavel T."/>
        </authorList>
    </citation>
    <scope>NUCLEOTIDE SEQUENCE [LARGE SCALE GENOMIC DNA]</scope>
    <source>
        <strain evidence="5 6">LKV-178-WT-2G</strain>
    </source>
</reference>
<dbReference type="EMBL" id="VUMM01000004">
    <property type="protein sequence ID" value="MSS01158.1"/>
    <property type="molecule type" value="Genomic_DNA"/>
</dbReference>
<evidence type="ECO:0000256" key="1">
    <source>
        <dbReference type="ARBA" id="ARBA00009512"/>
    </source>
</evidence>
<dbReference type="RefSeq" id="WP_154459627.1">
    <property type="nucleotide sequence ID" value="NZ_JAQYTQ010000055.1"/>
</dbReference>
<dbReference type="HAMAP" id="MF_00360">
    <property type="entry name" value="Ribosomal_bS6"/>
    <property type="match status" value="1"/>
</dbReference>
<proteinExistence type="inferred from homology"/>
<dbReference type="GO" id="GO:0070181">
    <property type="term" value="F:small ribosomal subunit rRNA binding"/>
    <property type="evidence" value="ECO:0007669"/>
    <property type="project" value="TreeGrafter"/>
</dbReference>
<evidence type="ECO:0000313" key="5">
    <source>
        <dbReference type="EMBL" id="MSS01158.1"/>
    </source>
</evidence>
<dbReference type="GO" id="GO:0003735">
    <property type="term" value="F:structural constituent of ribosome"/>
    <property type="evidence" value="ECO:0007669"/>
    <property type="project" value="InterPro"/>
</dbReference>
<evidence type="ECO:0000256" key="3">
    <source>
        <dbReference type="ARBA" id="ARBA00035294"/>
    </source>
</evidence>
<organism evidence="5 6">
    <name type="scientific">Floccifex porci</name>
    <dbReference type="NCBI Taxonomy" id="2606629"/>
    <lineage>
        <taxon>Bacteria</taxon>
        <taxon>Bacillati</taxon>
        <taxon>Bacillota</taxon>
        <taxon>Erysipelotrichia</taxon>
        <taxon>Erysipelotrichales</taxon>
        <taxon>Erysipelotrichaceae</taxon>
        <taxon>Floccifex</taxon>
    </lineage>
</organism>
<dbReference type="Proteomes" id="UP000470082">
    <property type="component" value="Unassembled WGS sequence"/>
</dbReference>
<evidence type="ECO:0000256" key="2">
    <source>
        <dbReference type="ARBA" id="ARBA00035104"/>
    </source>
</evidence>
<dbReference type="PANTHER" id="PTHR21011">
    <property type="entry name" value="MITOCHONDRIAL 28S RIBOSOMAL PROTEIN S6"/>
    <property type="match status" value="1"/>
</dbReference>
<dbReference type="NCBIfam" id="TIGR00166">
    <property type="entry name" value="S6"/>
    <property type="match status" value="1"/>
</dbReference>
<sequence>MKKYEIMYIVKASLDEAQFEKVKTRLHSTITDNGGSIDSFDDWGIKDFAYEINHMKKGHYVVINATANNEGIFEFQRLARINNDVVRIMVVKTESEK</sequence>
<dbReference type="InterPro" id="IPR020814">
    <property type="entry name" value="Ribosomal_S6_plastid/chlpt"/>
</dbReference>
<accession>A0A7X2T3M7</accession>
<keyword evidence="4 5" id="KW-0689">Ribosomal protein</keyword>
<dbReference type="InterPro" id="IPR014717">
    <property type="entry name" value="Transl_elong_EF1B/ribsomal_bS6"/>
</dbReference>
<keyword evidence="4" id="KW-0694">RNA-binding</keyword>